<feature type="compositionally biased region" description="Low complexity" evidence="1">
    <location>
        <begin position="7"/>
        <end position="17"/>
    </location>
</feature>
<feature type="region of interest" description="Disordered" evidence="1">
    <location>
        <begin position="1"/>
        <end position="363"/>
    </location>
</feature>
<proteinExistence type="predicted"/>
<evidence type="ECO:0000256" key="1">
    <source>
        <dbReference type="SAM" id="MobiDB-lite"/>
    </source>
</evidence>
<feature type="compositionally biased region" description="Gly residues" evidence="1">
    <location>
        <begin position="221"/>
        <end position="231"/>
    </location>
</feature>
<protein>
    <submittedName>
        <fullName evidence="2">Uncharacterized protein</fullName>
    </submittedName>
</protein>
<evidence type="ECO:0000313" key="2">
    <source>
        <dbReference type="EMBL" id="MBP2041760.1"/>
    </source>
</evidence>
<feature type="compositionally biased region" description="Gly residues" evidence="1">
    <location>
        <begin position="53"/>
        <end position="65"/>
    </location>
</feature>
<feature type="compositionally biased region" description="Basic and acidic residues" evidence="1">
    <location>
        <begin position="268"/>
        <end position="282"/>
    </location>
</feature>
<gene>
    <name evidence="2" type="ORF">J2Z77_007622</name>
</gene>
<evidence type="ECO:0000313" key="3">
    <source>
        <dbReference type="Proteomes" id="UP001519310"/>
    </source>
</evidence>
<feature type="compositionally biased region" description="Basic and acidic residues" evidence="1">
    <location>
        <begin position="321"/>
        <end position="336"/>
    </location>
</feature>
<sequence>MGDGETAEPGPEGVAEVEGCDVRRGGEGRGSGGLLHHTRLQRGHRGETDRAEGGQGDRGGYGGPRGEGEDHQYQAEAAEDEVQAGHQGPVGGPAAEYVAHAQPDPEEDEEPRDGAVGEAGQFRHHRGEVGEGGEDPAEAEDRRGQRQPHLGLAEDGEFTAQGPPFRRRLRRHQGDEAEQSDDPDTGHGPEGRAPPELLAQEGAQRYAEHIGQGEAGEHQGDGAGPPVGGHEVGGHDGPDPEERTVREGRDQTAAHQGGVVAGQGTEQVARDEDGHEHDEHGLARQPCTGRGHERCADDHTEGVAGDEHAGGGDGHGQVVGHFREQTDDDELGRPDAEGTDGEGEEGSAHRPVRPVAGCRRRRC</sequence>
<dbReference type="EMBL" id="JAGGLQ010000030">
    <property type="protein sequence ID" value="MBP2041760.1"/>
    <property type="molecule type" value="Genomic_DNA"/>
</dbReference>
<feature type="compositionally biased region" description="Low complexity" evidence="1">
    <location>
        <begin position="253"/>
        <end position="265"/>
    </location>
</feature>
<dbReference type="Proteomes" id="UP001519310">
    <property type="component" value="Unassembled WGS sequence"/>
</dbReference>
<name>A0ABS4LIG7_STRAV</name>
<organism evidence="2 3">
    <name type="scientific">Streptomyces avidinii</name>
    <dbReference type="NCBI Taxonomy" id="1895"/>
    <lineage>
        <taxon>Bacteria</taxon>
        <taxon>Bacillati</taxon>
        <taxon>Actinomycetota</taxon>
        <taxon>Actinomycetes</taxon>
        <taxon>Kitasatosporales</taxon>
        <taxon>Streptomycetaceae</taxon>
        <taxon>Streptomyces</taxon>
    </lineage>
</organism>
<feature type="compositionally biased region" description="Basic and acidic residues" evidence="1">
    <location>
        <begin position="290"/>
        <end position="310"/>
    </location>
</feature>
<comment type="caution">
    <text evidence="2">The sequence shown here is derived from an EMBL/GenBank/DDBJ whole genome shotgun (WGS) entry which is preliminary data.</text>
</comment>
<feature type="compositionally biased region" description="Basic and acidic residues" evidence="1">
    <location>
        <begin position="232"/>
        <end position="252"/>
    </location>
</feature>
<keyword evidence="3" id="KW-1185">Reference proteome</keyword>
<reference evidence="2 3" key="1">
    <citation type="submission" date="2021-03" db="EMBL/GenBank/DDBJ databases">
        <title>Genomic Encyclopedia of Type Strains, Phase IV (KMG-IV): sequencing the most valuable type-strain genomes for metagenomic binning, comparative biology and taxonomic classification.</title>
        <authorList>
            <person name="Goeker M."/>
        </authorList>
    </citation>
    <scope>NUCLEOTIDE SEQUENCE [LARGE SCALE GENOMIC DNA]</scope>
    <source>
        <strain evidence="2 3">DSM 40526</strain>
    </source>
</reference>
<accession>A0ABS4LIG7</accession>